<dbReference type="Pfam" id="PF02148">
    <property type="entry name" value="zf-UBP"/>
    <property type="match status" value="1"/>
</dbReference>
<dbReference type="FunFam" id="1.25.40.570:FF:000006">
    <property type="entry name" value="COP9 signalosome complex subunit 2"/>
    <property type="match status" value="1"/>
</dbReference>
<keyword evidence="5" id="KW-0963">Cytoplasm</keyword>
<dbReference type="Gene3D" id="6.10.250.3440">
    <property type="match status" value="1"/>
</dbReference>
<dbReference type="InterPro" id="IPR036390">
    <property type="entry name" value="WH_DNA-bd_sf"/>
</dbReference>
<dbReference type="GO" id="GO:0016579">
    <property type="term" value="P:protein deubiquitination"/>
    <property type="evidence" value="ECO:0007669"/>
    <property type="project" value="InterPro"/>
</dbReference>
<keyword evidence="18" id="KW-1185">Reference proteome</keyword>
<dbReference type="Proteomes" id="UP000308199">
    <property type="component" value="Unassembled WGS sequence"/>
</dbReference>
<reference evidence="17 18" key="1">
    <citation type="submission" date="2019-02" db="EMBL/GenBank/DDBJ databases">
        <title>Genome sequencing of the rare red list fungi Phellinidium pouzarii.</title>
        <authorList>
            <person name="Buettner E."/>
            <person name="Kellner H."/>
        </authorList>
    </citation>
    <scope>NUCLEOTIDE SEQUENCE [LARGE SCALE GENOMIC DNA]</scope>
    <source>
        <strain evidence="17 18">DSM 108285</strain>
    </source>
</reference>
<evidence type="ECO:0000256" key="2">
    <source>
        <dbReference type="ARBA" id="ARBA00004496"/>
    </source>
</evidence>
<evidence type="ECO:0000256" key="7">
    <source>
        <dbReference type="ARBA" id="ARBA00022723"/>
    </source>
</evidence>
<dbReference type="InterPro" id="IPR000717">
    <property type="entry name" value="PCI_dom"/>
</dbReference>
<dbReference type="AlphaFoldDB" id="A0A4S4L5V7"/>
<evidence type="ECO:0000259" key="16">
    <source>
        <dbReference type="PROSITE" id="PS50250"/>
    </source>
</evidence>
<evidence type="ECO:0000256" key="4">
    <source>
        <dbReference type="ARBA" id="ARBA00014879"/>
    </source>
</evidence>
<evidence type="ECO:0000256" key="12">
    <source>
        <dbReference type="ARBA" id="ARBA00023187"/>
    </source>
</evidence>
<evidence type="ECO:0000256" key="14">
    <source>
        <dbReference type="SAM" id="MobiDB-lite"/>
    </source>
</evidence>
<dbReference type="Gene3D" id="1.25.40.570">
    <property type="match status" value="1"/>
</dbReference>
<evidence type="ECO:0000256" key="11">
    <source>
        <dbReference type="ARBA" id="ARBA00022833"/>
    </source>
</evidence>
<dbReference type="PANTHER" id="PTHR10678">
    <property type="entry name" value="26S PROTEASOME NON-ATPASE REGULATORY SUBUNIT 11/COP9 SIGNALOSOME COMPLEX SUBUNIT 2"/>
    <property type="match status" value="1"/>
</dbReference>
<dbReference type="GO" id="GO:0008180">
    <property type="term" value="C:COP9 signalosome"/>
    <property type="evidence" value="ECO:0007669"/>
    <property type="project" value="UniProtKB-KW"/>
</dbReference>
<keyword evidence="6" id="KW-0507">mRNA processing</keyword>
<comment type="caution">
    <text evidence="17">The sequence shown here is derived from an EMBL/GenBank/DDBJ whole genome shotgun (WGS) entry which is preliminary data.</text>
</comment>
<dbReference type="InterPro" id="IPR001607">
    <property type="entry name" value="Znf_UBP"/>
</dbReference>
<evidence type="ECO:0000256" key="1">
    <source>
        <dbReference type="ARBA" id="ARBA00004123"/>
    </source>
</evidence>
<organism evidence="17 18">
    <name type="scientific">Phellinidium pouzarii</name>
    <dbReference type="NCBI Taxonomy" id="167371"/>
    <lineage>
        <taxon>Eukaryota</taxon>
        <taxon>Fungi</taxon>
        <taxon>Dikarya</taxon>
        <taxon>Basidiomycota</taxon>
        <taxon>Agaricomycotina</taxon>
        <taxon>Agaricomycetes</taxon>
        <taxon>Hymenochaetales</taxon>
        <taxon>Hymenochaetaceae</taxon>
        <taxon>Phellinidium</taxon>
    </lineage>
</organism>
<feature type="region of interest" description="Disordered" evidence="14">
    <location>
        <begin position="1"/>
        <end position="67"/>
    </location>
</feature>
<keyword evidence="9" id="KW-0863">Zinc-finger</keyword>
<comment type="subcellular location">
    <subcellularLocation>
        <location evidence="2">Cytoplasm</location>
    </subcellularLocation>
    <subcellularLocation>
        <location evidence="1">Nucleus</location>
    </subcellularLocation>
</comment>
<evidence type="ECO:0000256" key="6">
    <source>
        <dbReference type="ARBA" id="ARBA00022664"/>
    </source>
</evidence>
<dbReference type="CDD" id="cd02669">
    <property type="entry name" value="Peptidase_C19M"/>
    <property type="match status" value="1"/>
</dbReference>
<dbReference type="GO" id="GO:0004843">
    <property type="term" value="F:cysteine-type deubiquitinase activity"/>
    <property type="evidence" value="ECO:0007669"/>
    <property type="project" value="InterPro"/>
</dbReference>
<evidence type="ECO:0000256" key="10">
    <source>
        <dbReference type="ARBA" id="ARBA00022790"/>
    </source>
</evidence>
<evidence type="ECO:0000313" key="18">
    <source>
        <dbReference type="Proteomes" id="UP000308199"/>
    </source>
</evidence>
<feature type="compositionally biased region" description="Basic and acidic residues" evidence="14">
    <location>
        <begin position="30"/>
        <end position="46"/>
    </location>
</feature>
<keyword evidence="10" id="KW-0736">Signalosome</keyword>
<evidence type="ECO:0000259" key="15">
    <source>
        <dbReference type="PROSITE" id="PS50235"/>
    </source>
</evidence>
<keyword evidence="12" id="KW-0508">mRNA splicing</keyword>
<comment type="similarity">
    <text evidence="3">Belongs to the CSN2 family.</text>
</comment>
<dbReference type="SMART" id="SM00753">
    <property type="entry name" value="PAM"/>
    <property type="match status" value="1"/>
</dbReference>
<dbReference type="PROSITE" id="PS50235">
    <property type="entry name" value="USP_3"/>
    <property type="match status" value="1"/>
</dbReference>
<dbReference type="GO" id="GO:0008270">
    <property type="term" value="F:zinc ion binding"/>
    <property type="evidence" value="ECO:0007669"/>
    <property type="project" value="UniProtKB-KW"/>
</dbReference>
<dbReference type="Gene3D" id="3.90.70.10">
    <property type="entry name" value="Cysteine proteinases"/>
    <property type="match status" value="1"/>
</dbReference>
<protein>
    <recommendedName>
        <fullName evidence="4">COP9 signalosome complex subunit 2</fullName>
    </recommendedName>
</protein>
<dbReference type="InterPro" id="IPR038765">
    <property type="entry name" value="Papain-like_cys_pep_sf"/>
</dbReference>
<evidence type="ECO:0000256" key="8">
    <source>
        <dbReference type="ARBA" id="ARBA00022728"/>
    </source>
</evidence>
<dbReference type="InterPro" id="IPR001394">
    <property type="entry name" value="Peptidase_C19_UCH"/>
</dbReference>
<keyword evidence="7" id="KW-0479">Metal-binding</keyword>
<feature type="domain" description="USP" evidence="15">
    <location>
        <begin position="172"/>
        <end position="497"/>
    </location>
</feature>
<sequence length="1184" mass="135790">MSKVRPEDEANVVDRPAKRAKHTSGTRGQSKREREPRDIIENKENGDEKEDNDEDDTSPVDAPSRASDLYLDTINRAALDFDFEKLCSGRGRNSYAYAHSIHEDHHVFINLETRKVYVLPDGYLVSDPSLEDISFVLAPSFTHQSIASLSSSTHLQKLSYDLANRHYLPGYVGINNIKRHDHLNAIILSLSHIPPLRDYLLLSDFHGKESELLKRFAGLTKKLWNPRLFKNQVSPHEFLQEVGRASGGKYRLEEQGDPTEFLGWLLNRLHKDMGGSKKRSSSVIFSTFQGELRMETQQVVVRPEDGKNHRPQFDIDRDIKTTTSPFLFLSVDLPPPPLFQDSIEKNIIPQVSLASVLAKYDGKTTQESMGQLRRFKCQRLPLYLILHFKRFTKNIFVEEKNPTIVNFPLRGVDFREYLDSPPNHPSTTYDLIVNVIHESVAGTTRDKVNTAWKVHLRAGAGGGENEKWYQIQDLIVEEVRKEMIFLGETVLQHHTYEYRSAQLREVKQSQTCCSSNEEVEEDEDGHQGANFANAFLQLLAMSPTLLNSSKLALPRPSFQPSRISVRNAARKVTHSDPQNELIRRVLYPSNVRKKETPTGTWRPDVAKALRRAIPSKQAHETIERAWLLHERHLRWKRNAEAERKLECMRKAMTDLEKVDPALFKEACRIEDPRRRTEEETEHLSTMRGAEKMAREGRLPGLFPRELRLPADTPPRTDQYVTKRLTRTQEFYLLLFASNSTLADYGFDFSDGDEGDEGGAPDLENMYYKAKSKKDEAPEAALESFKEIVVIEDKKGEWGFKALKQATKLLFNVLRRPSEALQTYTQLLTYTRSAVTRNYAEKSINTILDYVGGGMGGTVDVNVLERFYQVTKDALLEARNERLSAKTNLKLAKLWLDRREFSRLERLIRELHRTTEEAEDQQSRGTQLLEIYALEIQMYNETKNFKKLKACVIKECGGKMWMGEHQWNRASEDFFQSFNNYNDAGSPQRIQVLKYLVLANMLTGSAVNPFDSTETKPYKNDPQIKAMTDLVDAYQRREVHAAEKILRDNHVTIMGDPFIQFYIGDLLRSLRTSYLIDLIKPYTRLELTFLATQLNVERDEVEEMLIDLILEGKVEGRIDQVGMRLELDRQQDLEKRRYGALEKWTEAIEGVSSMVTYKASTGSKNGESALMAAPETYGTLASAFG</sequence>
<keyword evidence="8" id="KW-0747">Spliceosome</keyword>
<keyword evidence="13" id="KW-0539">Nucleus</keyword>
<dbReference type="GO" id="GO:0000245">
    <property type="term" value="P:spliceosomal complex assembly"/>
    <property type="evidence" value="ECO:0007669"/>
    <property type="project" value="InterPro"/>
</dbReference>
<dbReference type="GO" id="GO:0005681">
    <property type="term" value="C:spliceosomal complex"/>
    <property type="evidence" value="ECO:0007669"/>
    <property type="project" value="UniProtKB-KW"/>
</dbReference>
<dbReference type="Gene3D" id="3.30.40.10">
    <property type="entry name" value="Zinc/RING finger domain, C3HC4 (zinc finger)"/>
    <property type="match status" value="1"/>
</dbReference>
<dbReference type="Pfam" id="PF00443">
    <property type="entry name" value="UCH"/>
    <property type="match status" value="1"/>
</dbReference>
<evidence type="ECO:0000313" key="17">
    <source>
        <dbReference type="EMBL" id="THH04970.1"/>
    </source>
</evidence>
<evidence type="ECO:0000256" key="9">
    <source>
        <dbReference type="ARBA" id="ARBA00022771"/>
    </source>
</evidence>
<dbReference type="InterPro" id="IPR050871">
    <property type="entry name" value="26S_Proteasome/COP9_Components"/>
</dbReference>
<dbReference type="SUPFAM" id="SSF46785">
    <property type="entry name" value="Winged helix' DNA-binding domain"/>
    <property type="match status" value="1"/>
</dbReference>
<accession>A0A4S4L5V7</accession>
<dbReference type="PROSITE" id="PS50250">
    <property type="entry name" value="PCI"/>
    <property type="match status" value="1"/>
</dbReference>
<evidence type="ECO:0000256" key="3">
    <source>
        <dbReference type="ARBA" id="ARBA00009318"/>
    </source>
</evidence>
<keyword evidence="11" id="KW-0862">Zinc</keyword>
<dbReference type="SMART" id="SM00088">
    <property type="entry name" value="PINT"/>
    <property type="match status" value="1"/>
</dbReference>
<gene>
    <name evidence="17" type="ORF">EW145_g5135</name>
</gene>
<dbReference type="InterPro" id="IPR013083">
    <property type="entry name" value="Znf_RING/FYVE/PHD"/>
</dbReference>
<dbReference type="SUPFAM" id="SSF54001">
    <property type="entry name" value="Cysteine proteinases"/>
    <property type="match status" value="1"/>
</dbReference>
<name>A0A4S4L5V7_9AGAM</name>
<proteinExistence type="inferred from homology"/>
<dbReference type="GO" id="GO:0005737">
    <property type="term" value="C:cytoplasm"/>
    <property type="evidence" value="ECO:0007669"/>
    <property type="project" value="UniProtKB-SubCell"/>
</dbReference>
<feature type="domain" description="PCI" evidence="16">
    <location>
        <begin position="962"/>
        <end position="1131"/>
    </location>
</feature>
<dbReference type="Pfam" id="PF01399">
    <property type="entry name" value="PCI"/>
    <property type="match status" value="1"/>
</dbReference>
<evidence type="ECO:0000256" key="5">
    <source>
        <dbReference type="ARBA" id="ARBA00022490"/>
    </source>
</evidence>
<dbReference type="OrthoDB" id="10263353at2759"/>
<dbReference type="InterPro" id="IPR028889">
    <property type="entry name" value="USP"/>
</dbReference>
<feature type="compositionally biased region" description="Acidic residues" evidence="14">
    <location>
        <begin position="47"/>
        <end position="58"/>
    </location>
</feature>
<dbReference type="EMBL" id="SGPK01000296">
    <property type="protein sequence ID" value="THH04970.1"/>
    <property type="molecule type" value="Genomic_DNA"/>
</dbReference>
<dbReference type="InterPro" id="IPR033809">
    <property type="entry name" value="USP39"/>
</dbReference>
<evidence type="ECO:0000256" key="13">
    <source>
        <dbReference type="ARBA" id="ARBA00023242"/>
    </source>
</evidence>
<dbReference type="SUPFAM" id="SSF57850">
    <property type="entry name" value="RING/U-box"/>
    <property type="match status" value="1"/>
</dbReference>